<dbReference type="EMBL" id="SNRW01033165">
    <property type="protein sequence ID" value="KAA6356330.1"/>
    <property type="molecule type" value="Genomic_DNA"/>
</dbReference>
<name>A0A5J4TFA4_9EUKA</name>
<gene>
    <name evidence="1" type="ORF">EZS28_048143</name>
</gene>
<evidence type="ECO:0000313" key="1">
    <source>
        <dbReference type="EMBL" id="KAA6356330.1"/>
    </source>
</evidence>
<feature type="non-terminal residue" evidence="1">
    <location>
        <position position="190"/>
    </location>
</feature>
<protein>
    <submittedName>
        <fullName evidence="1">Uncharacterized protein</fullName>
    </submittedName>
</protein>
<organism evidence="1 2">
    <name type="scientific">Streblomastix strix</name>
    <dbReference type="NCBI Taxonomy" id="222440"/>
    <lineage>
        <taxon>Eukaryota</taxon>
        <taxon>Metamonada</taxon>
        <taxon>Preaxostyla</taxon>
        <taxon>Oxymonadida</taxon>
        <taxon>Streblomastigidae</taxon>
        <taxon>Streblomastix</taxon>
    </lineage>
</organism>
<reference evidence="1 2" key="1">
    <citation type="submission" date="2019-03" db="EMBL/GenBank/DDBJ databases">
        <title>Single cell metagenomics reveals metabolic interactions within the superorganism composed of flagellate Streblomastix strix and complex community of Bacteroidetes bacteria on its surface.</title>
        <authorList>
            <person name="Treitli S.C."/>
            <person name="Kolisko M."/>
            <person name="Husnik F."/>
            <person name="Keeling P."/>
            <person name="Hampl V."/>
        </authorList>
    </citation>
    <scope>NUCLEOTIDE SEQUENCE [LARGE SCALE GENOMIC DNA]</scope>
    <source>
        <strain evidence="1">ST1C</strain>
    </source>
</reference>
<accession>A0A5J4TFA4</accession>
<sequence>MNRLSIKLYRGDLYELCRLQRKQKPTDNLLETLYITKHQSPEDIMAEILRILKVPLYKEVYVTYTDPKHEESDKISELLAVLDFSFMNIKQLIDQQVSVLGLLEKPQTNRNGNRTVIAGVPRKMCYQYLRPQHVKVGSPSTYQDLLFGLDVTRLKYMNVLMYIPNDEYSKIVSIVRCLMSIKQLAIFMLS</sequence>
<evidence type="ECO:0000313" key="2">
    <source>
        <dbReference type="Proteomes" id="UP000324800"/>
    </source>
</evidence>
<proteinExistence type="predicted"/>
<comment type="caution">
    <text evidence="1">The sequence shown here is derived from an EMBL/GenBank/DDBJ whole genome shotgun (WGS) entry which is preliminary data.</text>
</comment>
<dbReference type="Proteomes" id="UP000324800">
    <property type="component" value="Unassembled WGS sequence"/>
</dbReference>
<dbReference type="AlphaFoldDB" id="A0A5J4TFA4"/>